<proteinExistence type="predicted"/>
<dbReference type="AlphaFoldDB" id="A0A919PT39"/>
<sequence length="400" mass="43626">MPLPTELRTRLEDPDFWRAYCFDVGADDAADEDEEPDVEVVPLGAVFPVGGGYALVLDFDTGFGIVRLGMRTPDSASTLELGWDDQAHWHPDALRWTELDLIARAAAVVDPTLRHPGPVLALAARFVVLDHGDDLDAITPLMDAAFGSPPPPRVETDPMTPTLPIDFGPPVPVAVWWPRTRAWLHRVDGRHSGVAWRQEAGTWTVDQDDSVDVDRYLYTLRRPDGEFPFAAWRDLLTAAETTLATGDLPAASGPAEQCWIDEERAGLPRGSLVAARFGVSPLRDSRLHRLRLELPVGGHAYAVRVDLHRTLREADLGWAETSGSTPAPGGGQAMTISIGVVDSVEAGVALIQQVLRRHRTGPEARLTFHREPIPLDLLVHSADADQGQLRRLSAPGRNGG</sequence>
<keyword evidence="2" id="KW-1185">Reference proteome</keyword>
<evidence type="ECO:0000313" key="1">
    <source>
        <dbReference type="EMBL" id="GIG50370.1"/>
    </source>
</evidence>
<reference evidence="1" key="1">
    <citation type="submission" date="2021-01" db="EMBL/GenBank/DDBJ databases">
        <title>Whole genome shotgun sequence of Dactylosporangium siamense NBRC 106093.</title>
        <authorList>
            <person name="Komaki H."/>
            <person name="Tamura T."/>
        </authorList>
    </citation>
    <scope>NUCLEOTIDE SEQUENCE</scope>
    <source>
        <strain evidence="1">NBRC 106093</strain>
    </source>
</reference>
<protein>
    <submittedName>
        <fullName evidence="1">Uncharacterized protein</fullName>
    </submittedName>
</protein>
<name>A0A919PT39_9ACTN</name>
<organism evidence="1 2">
    <name type="scientific">Dactylosporangium siamense</name>
    <dbReference type="NCBI Taxonomy" id="685454"/>
    <lineage>
        <taxon>Bacteria</taxon>
        <taxon>Bacillati</taxon>
        <taxon>Actinomycetota</taxon>
        <taxon>Actinomycetes</taxon>
        <taxon>Micromonosporales</taxon>
        <taxon>Micromonosporaceae</taxon>
        <taxon>Dactylosporangium</taxon>
    </lineage>
</organism>
<dbReference type="Proteomes" id="UP000660611">
    <property type="component" value="Unassembled WGS sequence"/>
</dbReference>
<dbReference type="EMBL" id="BONQ01000129">
    <property type="protein sequence ID" value="GIG50370.1"/>
    <property type="molecule type" value="Genomic_DNA"/>
</dbReference>
<evidence type="ECO:0000313" key="2">
    <source>
        <dbReference type="Proteomes" id="UP000660611"/>
    </source>
</evidence>
<comment type="caution">
    <text evidence="1">The sequence shown here is derived from an EMBL/GenBank/DDBJ whole genome shotgun (WGS) entry which is preliminary data.</text>
</comment>
<gene>
    <name evidence="1" type="ORF">Dsi01nite_084110</name>
</gene>
<accession>A0A919PT39</accession>
<dbReference type="RefSeq" id="WP_203852011.1">
    <property type="nucleotide sequence ID" value="NZ_BAAAVW010000027.1"/>
</dbReference>